<dbReference type="Pfam" id="PF07591">
    <property type="entry name" value="PT-HINT"/>
    <property type="match status" value="1"/>
</dbReference>
<dbReference type="PANTHER" id="PTHR32305">
    <property type="match status" value="1"/>
</dbReference>
<keyword evidence="3" id="KW-0732">Signal</keyword>
<dbReference type="RefSeq" id="WP_268251457.1">
    <property type="nucleotide sequence ID" value="NZ_BMVL01000029.1"/>
</dbReference>
<sequence length="2258" mass="240840">MRKFRMRGLSVALATAVLSGILPGSVAVADSKSKSSLPELKQPKAVAVKPVRSGGAPKADDAAAAPWKAPKVSWPAAGSAELELTPNMGPVSKSFLSGSAQGPTIGSGPQQAGKLPVAVHAAPGKAAEAPSKVKVSLAGKDAARKAGVDGVLLSVGRADGAAQAGSAKVEVDYNSFRGAYGGDYATRLRLVELPACALTTPERAECRTQKPLQTHNDTRTGKLSAQVTTPATASGASPKSAGAPAAKSAATASGGANVLAATAGDAGATGDYKATSLQASGSWSTGGSTGAFSWSYPVETPSVPGGLAPQISLGYNSQSVDGRTGMSNSQGSWIGDGWGWEPGFIERRYKPCNDDKTGGTNTTKVGDQCWFNDNATLSLGGKSTELVYEQGKGWHPASDSGEKVEKLTGAANGDNDGEHWKITTTDGTQYFFGLNRLPGWKDDSTPTTNSAWTAPVFGNQTGEPCYKASFASAWCKQAWRWQLDYVVTPGGDAMAYYWKTETNNYGRNVSDTTGKATVTQYIRGGWLDHIDYGLRSDTVYSGKAMAQVQFGVSERCLANCGTFDETNAKNWPDSPYDLFCKDGSTECKGQYSPTFWSRMRLTGIHTKVLTSGAHQDVDSWTLDQNFPPAGDGISTPMWLKSITRTAKAGAAEDITLPPVTFAGEQRPNRVDKTGDGLAPYIRLRMSQVNTETGGTIGVTYSQPDCTPTTLPAADATNTKRCYPVKWAWEGDTSKLDWFNTYVVNQIVEGDNLASTPDKVTSYAYLGGAAWDKDTGEFTKADDRVHSVARGYGLVQTRTGAANDPRTLSETRYFRGLDGKEVKDGTGAAVIDRPEFAGMVRESATYDGDDTSKLLSATSSTPWRSGEVAKRTRPGLPNLVSYKTGTEKESTRTTITGGTRTTETSRHFDDYGMVDWESNTGDTAKPGDETCTTTSYARNTTSWILDRRSRLETVATPCGTPAGGPADIVSDTRTYYDNSTLGTVPARGLPTKTETINGKGDGYDTLSSVPSTCGTAQNEICYDLYGRALASADPYGKVTSTAYTPATGETATAMTTTNPLGHAVSNQIDPLRGQPTKITDANGKITTTAYDALGRVTKAWAPNWTAETNPGQPSHIFEYTVRNDGPNVVTSKTLTHDKKYSVLHSIQDGLLRERQTQTQTRTPEEGGRLVTETFYDTRGLAWRHSGVYYADGVPSPGLVTGQELTYPASTDTLFDGAGRPTTVIAKHLGKETKRTTTSYTGDTTTVVPPQGGTTTTTVVDALGRTVETKQYTDAARTTSQSTTYTYNKRGQLAQVTDPGNAKWTYTYDVRARQTEVNDPDKGVTKTAYDAGDRVTDVTDARGVTLHTDYDDLGRPVATKQGATTLTSSLYDTVVKGQLSKSTRYVDGKAYTSEVLAYNDVYQPLETQVTIPSTPDTGALAGTYKWTIYYNIAGQVLRTVQPAMGGLPAETVGSTYKTVSGLLNNMAAGSTRLVSAMTYDPYGRTVRQVLGSSGQNLYRSAEYDPHTGALTRTVVDRDVAPTRVDETKYTNDPVGNLTSIATAYGMDAARTTDTQCVNLDALRRITQAWTNKGETCSAAPSASVIGGEDPYWTTYTYDAVGNRKTETKHTTASGPTADTTRTYAPPTAGKHDLPKVTQTGSSSHEETFTYDASGNTKTRKSGTGETQYLDWDAEGHLKSLAQGTTSNSFIYDTAGNRLLRKEKDATTLYLPAGNELKLEKTGTVTGTRYYGDIAMRTGGKLTFTLADHHNTSTTQITADATQTLTRRKTGLFGETRGTQPTTWTGEKTFVGGTKDNDSGLTHIGAREYDPLTGRFISVDPILDLTDSQQLHGYTYSANNPFTFSDPDGLKYYEGDSDGGFQSAPQDVVDAATRHTRGYGTIIRNNGCGKWCGQTKGSGTYVKKEGKGPYRKPPPVIYVQTASGYPAQGVIKGSPGDPNLNSHTADEIPDLPCAEGDGALICGARNAGYKMGVLTGMTGGSLGWFAIRGGALGRPAGKTAASGSGTGYCFLAGTLVLMADGSQKKIEEIAVGDEVASTDPRSGDRGAKTVTHLSRTDGEKPLNAVSIEGPRGRGEIVATREHPFWSPQEQKWIEAGDLAVGISLETDTGDVVWVTENRAYSERIATYNFTVEDFHTYYVLAGDTPVLVHNANGLCNVNWSSKSVKTFGHTFSDHGKSVAQLADRARKKGEPQGRWTDNDAAADFLRSVHVEGAGARSVPIPEGLGQVVFEDGTTVVARAALLVPSKNDLYKTAYPVFGPTP</sequence>
<dbReference type="Pfam" id="PF05593">
    <property type="entry name" value="RHS_repeat"/>
    <property type="match status" value="1"/>
</dbReference>
<evidence type="ECO:0000256" key="1">
    <source>
        <dbReference type="ARBA" id="ARBA00022737"/>
    </source>
</evidence>
<feature type="signal peptide" evidence="3">
    <location>
        <begin position="1"/>
        <end position="29"/>
    </location>
</feature>
<name>A0ABS4KXX1_STRAV</name>
<evidence type="ECO:0000256" key="3">
    <source>
        <dbReference type="SAM" id="SignalP"/>
    </source>
</evidence>
<keyword evidence="1" id="KW-0677">Repeat</keyword>
<dbReference type="Pfam" id="PF25023">
    <property type="entry name" value="TEN_YD-shell"/>
    <property type="match status" value="2"/>
</dbReference>
<dbReference type="PROSITE" id="PS50817">
    <property type="entry name" value="INTEIN_N_TER"/>
    <property type="match status" value="1"/>
</dbReference>
<dbReference type="InterPro" id="IPR036844">
    <property type="entry name" value="Hint_dom_sf"/>
</dbReference>
<feature type="region of interest" description="Disordered" evidence="2">
    <location>
        <begin position="93"/>
        <end position="115"/>
    </location>
</feature>
<feature type="region of interest" description="Disordered" evidence="2">
    <location>
        <begin position="207"/>
        <end position="244"/>
    </location>
</feature>
<dbReference type="CDD" id="cd00081">
    <property type="entry name" value="Hint"/>
    <property type="match status" value="1"/>
</dbReference>
<evidence type="ECO:0000259" key="4">
    <source>
        <dbReference type="SMART" id="SM00306"/>
    </source>
</evidence>
<feature type="compositionally biased region" description="Polar residues" evidence="2">
    <location>
        <begin position="94"/>
        <end position="110"/>
    </location>
</feature>
<evidence type="ECO:0000256" key="2">
    <source>
        <dbReference type="SAM" id="MobiDB-lite"/>
    </source>
</evidence>
<dbReference type="Proteomes" id="UP001519310">
    <property type="component" value="Unassembled WGS sequence"/>
</dbReference>
<dbReference type="SMART" id="SM00306">
    <property type="entry name" value="HintN"/>
    <property type="match status" value="1"/>
</dbReference>
<feature type="compositionally biased region" description="Polar residues" evidence="2">
    <location>
        <begin position="210"/>
        <end position="227"/>
    </location>
</feature>
<dbReference type="InterPro" id="IPR003587">
    <property type="entry name" value="Hint_dom_N"/>
</dbReference>
<feature type="compositionally biased region" description="Polar residues" evidence="2">
    <location>
        <begin position="1648"/>
        <end position="1661"/>
    </location>
</feature>
<proteinExistence type="predicted"/>
<feature type="compositionally biased region" description="Low complexity" evidence="2">
    <location>
        <begin position="891"/>
        <end position="901"/>
    </location>
</feature>
<feature type="region of interest" description="Disordered" evidence="2">
    <location>
        <begin position="1603"/>
        <end position="1661"/>
    </location>
</feature>
<protein>
    <submittedName>
        <fullName evidence="5">RHS repeat-associated protein</fullName>
    </submittedName>
</protein>
<comment type="caution">
    <text evidence="5">The sequence shown here is derived from an EMBL/GenBank/DDBJ whole genome shotgun (WGS) entry which is preliminary data.</text>
</comment>
<accession>A0ABS4KXX1</accession>
<keyword evidence="6" id="KW-1185">Reference proteome</keyword>
<dbReference type="InterPro" id="IPR006530">
    <property type="entry name" value="YD"/>
</dbReference>
<reference evidence="5 6" key="1">
    <citation type="submission" date="2021-03" db="EMBL/GenBank/DDBJ databases">
        <title>Genomic Encyclopedia of Type Strains, Phase IV (KMG-IV): sequencing the most valuable type-strain genomes for metagenomic binning, comparative biology and taxonomic classification.</title>
        <authorList>
            <person name="Goeker M."/>
        </authorList>
    </citation>
    <scope>NUCLEOTIDE SEQUENCE [LARGE SCALE GENOMIC DNA]</scope>
    <source>
        <strain evidence="5 6">DSM 40526</strain>
    </source>
</reference>
<organism evidence="5 6">
    <name type="scientific">Streptomyces avidinii</name>
    <dbReference type="NCBI Taxonomy" id="1895"/>
    <lineage>
        <taxon>Bacteria</taxon>
        <taxon>Bacillati</taxon>
        <taxon>Actinomycetota</taxon>
        <taxon>Actinomycetes</taxon>
        <taxon>Kitasatosporales</taxon>
        <taxon>Streptomycetaceae</taxon>
        <taxon>Streptomyces</taxon>
    </lineage>
</organism>
<feature type="region of interest" description="Disordered" evidence="2">
    <location>
        <begin position="850"/>
        <end position="904"/>
    </location>
</feature>
<feature type="compositionally biased region" description="Low complexity" evidence="2">
    <location>
        <begin position="228"/>
        <end position="244"/>
    </location>
</feature>
<dbReference type="Gene3D" id="2.180.10.10">
    <property type="entry name" value="RHS repeat-associated core"/>
    <property type="match status" value="2"/>
</dbReference>
<dbReference type="InterPro" id="IPR050708">
    <property type="entry name" value="T6SS_VgrG/RHS"/>
</dbReference>
<feature type="domain" description="Hint" evidence="4">
    <location>
        <begin position="2004"/>
        <end position="2105"/>
    </location>
</feature>
<evidence type="ECO:0000313" key="5">
    <source>
        <dbReference type="EMBL" id="MBP2034221.1"/>
    </source>
</evidence>
<dbReference type="InterPro" id="IPR006141">
    <property type="entry name" value="Intein_N"/>
</dbReference>
<dbReference type="InterPro" id="IPR056823">
    <property type="entry name" value="TEN-like_YD-shell"/>
</dbReference>
<feature type="compositionally biased region" description="Polar residues" evidence="2">
    <location>
        <begin position="1608"/>
        <end position="1620"/>
    </location>
</feature>
<gene>
    <name evidence="5" type="ORF">J2Z77_000005</name>
</gene>
<dbReference type="SUPFAM" id="SSF51294">
    <property type="entry name" value="Hedgehog/intein (Hint) domain"/>
    <property type="match status" value="1"/>
</dbReference>
<dbReference type="EMBL" id="JAGGLQ010000001">
    <property type="protein sequence ID" value="MBP2034221.1"/>
    <property type="molecule type" value="Genomic_DNA"/>
</dbReference>
<dbReference type="PANTHER" id="PTHR32305:SF17">
    <property type="entry name" value="TRNA NUCLEASE WAPA"/>
    <property type="match status" value="1"/>
</dbReference>
<feature type="compositionally biased region" description="Polar residues" evidence="2">
    <location>
        <begin position="852"/>
        <end position="862"/>
    </location>
</feature>
<dbReference type="InterPro" id="IPR022385">
    <property type="entry name" value="Rhs_assc_core"/>
</dbReference>
<dbReference type="NCBIfam" id="TIGR03696">
    <property type="entry name" value="Rhs_assc_core"/>
    <property type="match status" value="1"/>
</dbReference>
<dbReference type="InterPro" id="IPR031325">
    <property type="entry name" value="RHS_repeat"/>
</dbReference>
<evidence type="ECO:0000313" key="6">
    <source>
        <dbReference type="Proteomes" id="UP001519310"/>
    </source>
</evidence>
<feature type="chain" id="PRO_5046582597" evidence="3">
    <location>
        <begin position="30"/>
        <end position="2258"/>
    </location>
</feature>
<dbReference type="Gene3D" id="2.170.16.10">
    <property type="entry name" value="Hedgehog/Intein (Hint) domain"/>
    <property type="match status" value="1"/>
</dbReference>
<dbReference type="NCBIfam" id="TIGR01643">
    <property type="entry name" value="YD_repeat_2x"/>
    <property type="match status" value="3"/>
</dbReference>